<dbReference type="AlphaFoldDB" id="A0A2T2NWP8"/>
<evidence type="ECO:0000313" key="2">
    <source>
        <dbReference type="Proteomes" id="UP000240883"/>
    </source>
</evidence>
<sequence length="151" mass="16659">MARVEAWPVSLATLIRRHEKPDAMIWNCLGLAGASPERQRAAGREGALLASSPVLLHVHCRLHVLAAQHRADVSTSSAGISGRGSFRRASVPKWRFRRASPRRATSKCWAGPAQSIASSQHHDGLEHGMTLHHQSAYNNRGRRLRHRQASS</sequence>
<proteinExistence type="predicted"/>
<name>A0A2T2NWP8_CORCC</name>
<gene>
    <name evidence="1" type="ORF">BS50DRAFT_294888</name>
</gene>
<dbReference type="Proteomes" id="UP000240883">
    <property type="component" value="Unassembled WGS sequence"/>
</dbReference>
<protein>
    <submittedName>
        <fullName evidence="1">Uncharacterized protein</fullName>
    </submittedName>
</protein>
<keyword evidence="2" id="KW-1185">Reference proteome</keyword>
<evidence type="ECO:0000313" key="1">
    <source>
        <dbReference type="EMBL" id="PSN69706.1"/>
    </source>
</evidence>
<reference evidence="1 2" key="1">
    <citation type="journal article" date="2018" name="Front. Microbiol.">
        <title>Genome-Wide Analysis of Corynespora cassiicola Leaf Fall Disease Putative Effectors.</title>
        <authorList>
            <person name="Lopez D."/>
            <person name="Ribeiro S."/>
            <person name="Label P."/>
            <person name="Fumanal B."/>
            <person name="Venisse J.S."/>
            <person name="Kohler A."/>
            <person name="de Oliveira R.R."/>
            <person name="Labutti K."/>
            <person name="Lipzen A."/>
            <person name="Lail K."/>
            <person name="Bauer D."/>
            <person name="Ohm R.A."/>
            <person name="Barry K.W."/>
            <person name="Spatafora J."/>
            <person name="Grigoriev I.V."/>
            <person name="Martin F.M."/>
            <person name="Pujade-Renaud V."/>
        </authorList>
    </citation>
    <scope>NUCLEOTIDE SEQUENCE [LARGE SCALE GENOMIC DNA]</scope>
    <source>
        <strain evidence="1 2">Philippines</strain>
    </source>
</reference>
<accession>A0A2T2NWP8</accession>
<organism evidence="1 2">
    <name type="scientific">Corynespora cassiicola Philippines</name>
    <dbReference type="NCBI Taxonomy" id="1448308"/>
    <lineage>
        <taxon>Eukaryota</taxon>
        <taxon>Fungi</taxon>
        <taxon>Dikarya</taxon>
        <taxon>Ascomycota</taxon>
        <taxon>Pezizomycotina</taxon>
        <taxon>Dothideomycetes</taxon>
        <taxon>Pleosporomycetidae</taxon>
        <taxon>Pleosporales</taxon>
        <taxon>Corynesporascaceae</taxon>
        <taxon>Corynespora</taxon>
    </lineage>
</organism>
<dbReference type="EMBL" id="KZ678132">
    <property type="protein sequence ID" value="PSN69706.1"/>
    <property type="molecule type" value="Genomic_DNA"/>
</dbReference>